<feature type="active site" description="Proton acceptor" evidence="6">
    <location>
        <position position="73"/>
    </location>
</feature>
<dbReference type="GO" id="GO:0006741">
    <property type="term" value="P:NADP+ biosynthetic process"/>
    <property type="evidence" value="ECO:0007669"/>
    <property type="project" value="UniProtKB-UniRule"/>
</dbReference>
<feature type="binding site" evidence="6">
    <location>
        <begin position="73"/>
        <end position="74"/>
    </location>
    <ligand>
        <name>NAD(+)</name>
        <dbReference type="ChEBI" id="CHEBI:57540"/>
    </ligand>
</feature>
<keyword evidence="1 6" id="KW-0808">Transferase</keyword>
<comment type="cofactor">
    <cofactor evidence="6">
        <name>a divalent metal cation</name>
        <dbReference type="ChEBI" id="CHEBI:60240"/>
    </cofactor>
</comment>
<dbReference type="PANTHER" id="PTHR20275">
    <property type="entry name" value="NAD KINASE"/>
    <property type="match status" value="1"/>
</dbReference>
<evidence type="ECO:0000256" key="4">
    <source>
        <dbReference type="ARBA" id="ARBA00023027"/>
    </source>
</evidence>
<comment type="caution">
    <text evidence="6">Lacks conserved residue(s) required for the propagation of feature annotation.</text>
</comment>
<proteinExistence type="inferred from homology"/>
<dbReference type="Gene3D" id="2.60.200.30">
    <property type="entry name" value="Probable inorganic polyphosphate/atp-NAD kinase, domain 2"/>
    <property type="match status" value="1"/>
</dbReference>
<keyword evidence="6" id="KW-0963">Cytoplasm</keyword>
<evidence type="ECO:0000256" key="6">
    <source>
        <dbReference type="HAMAP-Rule" id="MF_00361"/>
    </source>
</evidence>
<dbReference type="AlphaFoldDB" id="A0A2A9CSB1"/>
<sequence>MSPQRRRVAVTIHPFRPEALQAATEFVLGCNARGITCAASSDDAARLAAVAPQADLIVLEHSDPELMVVFGGDGNILRAAEWAVPRQVPVLGVNLGHIGFLAELESSQVPTLIGTVADRGYQVEQRITIDTVVRDHPGGEVLWSSFAINEVSIEKLARERMLEVLVRVDDRALSRWATDGVLVSTPTGSTAYAFSAHGPVIWPDLSALLLVPLSAHALFARPLVLSDHSVVAIEVLPGGSPGGVVWCDGRRTFDIGPGMEVEARLGAHRLLLARTSEQPFVDRLVRKFDLPVDGWRAAADRARRDAH</sequence>
<dbReference type="GO" id="GO:0019674">
    <property type="term" value="P:NAD+ metabolic process"/>
    <property type="evidence" value="ECO:0007669"/>
    <property type="project" value="InterPro"/>
</dbReference>
<evidence type="ECO:0000256" key="5">
    <source>
        <dbReference type="ARBA" id="ARBA00047925"/>
    </source>
</evidence>
<dbReference type="NCBIfam" id="NF002892">
    <property type="entry name" value="PRK03372.1"/>
    <property type="match status" value="1"/>
</dbReference>
<comment type="subcellular location">
    <subcellularLocation>
        <location evidence="6">Cytoplasm</location>
    </subcellularLocation>
</comment>
<name>A0A2A9CSB1_9ACTN</name>
<keyword evidence="3 6" id="KW-0521">NADP</keyword>
<dbReference type="EC" id="2.7.1.23" evidence="6"/>
<evidence type="ECO:0000313" key="8">
    <source>
        <dbReference type="Proteomes" id="UP000226079"/>
    </source>
</evidence>
<feature type="binding site" evidence="6">
    <location>
        <position position="78"/>
    </location>
    <ligand>
        <name>NAD(+)</name>
        <dbReference type="ChEBI" id="CHEBI:57540"/>
    </ligand>
</feature>
<protein>
    <recommendedName>
        <fullName evidence="6">NAD kinase</fullName>
        <ecNumber evidence="6">2.7.1.23</ecNumber>
    </recommendedName>
    <alternativeName>
        <fullName evidence="6">ATP-dependent NAD kinase</fullName>
    </alternativeName>
</protein>
<comment type="similarity">
    <text evidence="6">Belongs to the NAD kinase family.</text>
</comment>
<gene>
    <name evidence="6" type="primary">nadK</name>
    <name evidence="7" type="ORF">ATK74_1055</name>
</gene>
<evidence type="ECO:0000256" key="3">
    <source>
        <dbReference type="ARBA" id="ARBA00022857"/>
    </source>
</evidence>
<dbReference type="InterPro" id="IPR017438">
    <property type="entry name" value="ATP-NAD_kinase_N"/>
</dbReference>
<feature type="binding site" evidence="6">
    <location>
        <begin position="190"/>
        <end position="195"/>
    </location>
    <ligand>
        <name>NAD(+)</name>
        <dbReference type="ChEBI" id="CHEBI:57540"/>
    </ligand>
</feature>
<accession>A0A2A9CSB1</accession>
<dbReference type="InterPro" id="IPR002504">
    <property type="entry name" value="NADK"/>
</dbReference>
<feature type="binding site" evidence="6">
    <location>
        <position position="160"/>
    </location>
    <ligand>
        <name>NAD(+)</name>
        <dbReference type="ChEBI" id="CHEBI:57540"/>
    </ligand>
</feature>
<dbReference type="InterPro" id="IPR017437">
    <property type="entry name" value="ATP-NAD_kinase_PpnK-typ_C"/>
</dbReference>
<dbReference type="GO" id="GO:0046872">
    <property type="term" value="F:metal ion binding"/>
    <property type="evidence" value="ECO:0007669"/>
    <property type="project" value="UniProtKB-UniRule"/>
</dbReference>
<keyword evidence="2 6" id="KW-0418">Kinase</keyword>
<keyword evidence="4 6" id="KW-0520">NAD</keyword>
<comment type="catalytic activity">
    <reaction evidence="5 6">
        <text>NAD(+) + ATP = ADP + NADP(+) + H(+)</text>
        <dbReference type="Rhea" id="RHEA:18629"/>
        <dbReference type="ChEBI" id="CHEBI:15378"/>
        <dbReference type="ChEBI" id="CHEBI:30616"/>
        <dbReference type="ChEBI" id="CHEBI:57540"/>
        <dbReference type="ChEBI" id="CHEBI:58349"/>
        <dbReference type="ChEBI" id="CHEBI:456216"/>
        <dbReference type="EC" id="2.7.1.23"/>
    </reaction>
</comment>
<dbReference type="Pfam" id="PF20143">
    <property type="entry name" value="NAD_kinase_C"/>
    <property type="match status" value="1"/>
</dbReference>
<comment type="function">
    <text evidence="6">Involved in the regulation of the intracellular balance of NAD and NADP, and is a key enzyme in the biosynthesis of NADP. Catalyzes specifically the phosphorylation on 2'-hydroxyl of the adenosine moiety of NAD to yield NADP.</text>
</comment>
<evidence type="ECO:0000256" key="1">
    <source>
        <dbReference type="ARBA" id="ARBA00022679"/>
    </source>
</evidence>
<feature type="binding site" evidence="6">
    <location>
        <position position="179"/>
    </location>
    <ligand>
        <name>NAD(+)</name>
        <dbReference type="ChEBI" id="CHEBI:57540"/>
    </ligand>
</feature>
<dbReference type="PANTHER" id="PTHR20275:SF0">
    <property type="entry name" value="NAD KINASE"/>
    <property type="match status" value="1"/>
</dbReference>
<dbReference type="Proteomes" id="UP000226079">
    <property type="component" value="Unassembled WGS sequence"/>
</dbReference>
<dbReference type="RefSeq" id="WP_098460040.1">
    <property type="nucleotide sequence ID" value="NZ_PDJC01000001.1"/>
</dbReference>
<reference evidence="7 8" key="1">
    <citation type="submission" date="2017-10" db="EMBL/GenBank/DDBJ databases">
        <title>Sequencing the genomes of 1000 actinobacteria strains.</title>
        <authorList>
            <person name="Klenk H.-P."/>
        </authorList>
    </citation>
    <scope>NUCLEOTIDE SEQUENCE [LARGE SCALE GENOMIC DNA]</scope>
    <source>
        <strain evidence="7 8">DSM 15597</strain>
    </source>
</reference>
<dbReference type="GO" id="GO:0051287">
    <property type="term" value="F:NAD binding"/>
    <property type="evidence" value="ECO:0007669"/>
    <property type="project" value="UniProtKB-ARBA"/>
</dbReference>
<feature type="binding site" evidence="6">
    <location>
        <begin position="149"/>
        <end position="150"/>
    </location>
    <ligand>
        <name>NAD(+)</name>
        <dbReference type="ChEBI" id="CHEBI:57540"/>
    </ligand>
</feature>
<dbReference type="SUPFAM" id="SSF111331">
    <property type="entry name" value="NAD kinase/diacylglycerol kinase-like"/>
    <property type="match status" value="1"/>
</dbReference>
<dbReference type="EMBL" id="PDJC01000001">
    <property type="protein sequence ID" value="PFG16510.1"/>
    <property type="molecule type" value="Genomic_DNA"/>
</dbReference>
<organism evidence="7 8">
    <name type="scientific">Propionicimonas paludicola</name>
    <dbReference type="NCBI Taxonomy" id="185243"/>
    <lineage>
        <taxon>Bacteria</taxon>
        <taxon>Bacillati</taxon>
        <taxon>Actinomycetota</taxon>
        <taxon>Actinomycetes</taxon>
        <taxon>Propionibacteriales</taxon>
        <taxon>Nocardioidaceae</taxon>
        <taxon>Propionicimonas</taxon>
    </lineage>
</organism>
<dbReference type="Gene3D" id="3.40.50.10330">
    <property type="entry name" value="Probable inorganic polyphosphate/atp-NAD kinase, domain 1"/>
    <property type="match status" value="1"/>
</dbReference>
<dbReference type="GO" id="GO:0005737">
    <property type="term" value="C:cytoplasm"/>
    <property type="evidence" value="ECO:0007669"/>
    <property type="project" value="UniProtKB-SubCell"/>
</dbReference>
<dbReference type="OrthoDB" id="9774737at2"/>
<dbReference type="GO" id="GO:0005524">
    <property type="term" value="F:ATP binding"/>
    <property type="evidence" value="ECO:0007669"/>
    <property type="project" value="UniProtKB-KW"/>
</dbReference>
<evidence type="ECO:0000313" key="7">
    <source>
        <dbReference type="EMBL" id="PFG16510.1"/>
    </source>
</evidence>
<dbReference type="HAMAP" id="MF_00361">
    <property type="entry name" value="NAD_kinase"/>
    <property type="match status" value="1"/>
</dbReference>
<dbReference type="GO" id="GO:0003951">
    <property type="term" value="F:NAD+ kinase activity"/>
    <property type="evidence" value="ECO:0007669"/>
    <property type="project" value="UniProtKB-UniRule"/>
</dbReference>
<keyword evidence="6" id="KW-0547">Nucleotide-binding</keyword>
<comment type="caution">
    <text evidence="7">The sequence shown here is derived from an EMBL/GenBank/DDBJ whole genome shotgun (WGS) entry which is preliminary data.</text>
</comment>
<keyword evidence="6" id="KW-0067">ATP-binding</keyword>
<evidence type="ECO:0000256" key="2">
    <source>
        <dbReference type="ARBA" id="ARBA00022777"/>
    </source>
</evidence>
<dbReference type="InterPro" id="IPR016064">
    <property type="entry name" value="NAD/diacylglycerol_kinase_sf"/>
</dbReference>
<dbReference type="Pfam" id="PF01513">
    <property type="entry name" value="NAD_kinase"/>
    <property type="match status" value="1"/>
</dbReference>
<keyword evidence="8" id="KW-1185">Reference proteome</keyword>